<keyword evidence="5" id="KW-0698">rRNA processing</keyword>
<protein>
    <recommendedName>
        <fullName evidence="5">Ribosomal RNA large subunit methyltransferase H</fullName>
        <ecNumber evidence="5">2.1.1.177</ecNumber>
    </recommendedName>
    <alternativeName>
        <fullName evidence="5">23S rRNA (pseudouridine1915-N3)-methyltransferase</fullName>
    </alternativeName>
    <alternativeName>
        <fullName evidence="5">23S rRNA m3Psi1915 methyltransferase</fullName>
    </alternativeName>
    <alternativeName>
        <fullName evidence="5">rRNA (pseudouridine-N3-)-methyltransferase RlmH</fullName>
    </alternativeName>
</protein>
<keyword evidence="3 5" id="KW-0949">S-adenosyl-L-methionine</keyword>
<comment type="similarity">
    <text evidence="4 5">Belongs to the RNA methyltransferase RlmH family.</text>
</comment>
<keyword evidence="5" id="KW-0963">Cytoplasm</keyword>
<dbReference type="InterPro" id="IPR003742">
    <property type="entry name" value="RlmH-like"/>
</dbReference>
<comment type="catalytic activity">
    <reaction evidence="5">
        <text>pseudouridine(1915) in 23S rRNA + S-adenosyl-L-methionine = N(3)-methylpseudouridine(1915) in 23S rRNA + S-adenosyl-L-homocysteine + H(+)</text>
        <dbReference type="Rhea" id="RHEA:42752"/>
        <dbReference type="Rhea" id="RHEA-COMP:10221"/>
        <dbReference type="Rhea" id="RHEA-COMP:10222"/>
        <dbReference type="ChEBI" id="CHEBI:15378"/>
        <dbReference type="ChEBI" id="CHEBI:57856"/>
        <dbReference type="ChEBI" id="CHEBI:59789"/>
        <dbReference type="ChEBI" id="CHEBI:65314"/>
        <dbReference type="ChEBI" id="CHEBI:74486"/>
        <dbReference type="EC" id="2.1.1.177"/>
    </reaction>
</comment>
<comment type="subcellular location">
    <subcellularLocation>
        <location evidence="5">Cytoplasm</location>
    </subcellularLocation>
</comment>
<dbReference type="Proteomes" id="UP000176511">
    <property type="component" value="Unassembled WGS sequence"/>
</dbReference>
<dbReference type="GO" id="GO:0005737">
    <property type="term" value="C:cytoplasm"/>
    <property type="evidence" value="ECO:0007669"/>
    <property type="project" value="UniProtKB-SubCell"/>
</dbReference>
<evidence type="ECO:0000313" key="7">
    <source>
        <dbReference type="Proteomes" id="UP000176511"/>
    </source>
</evidence>
<keyword evidence="2 5" id="KW-0808">Transferase</keyword>
<dbReference type="EMBL" id="MFLE01000025">
    <property type="protein sequence ID" value="OGG61078.1"/>
    <property type="molecule type" value="Genomic_DNA"/>
</dbReference>
<proteinExistence type="inferred from homology"/>
<comment type="caution">
    <text evidence="6">The sequence shown here is derived from an EMBL/GenBank/DDBJ whole genome shotgun (WGS) entry which is preliminary data.</text>
</comment>
<dbReference type="AlphaFoldDB" id="A0A1F6DI39"/>
<dbReference type="SUPFAM" id="SSF75217">
    <property type="entry name" value="alpha/beta knot"/>
    <property type="match status" value="1"/>
</dbReference>
<organism evidence="6 7">
    <name type="scientific">Candidatus Kaiserbacteria bacterium RIFCSPHIGHO2_02_FULL_49_34</name>
    <dbReference type="NCBI Taxonomy" id="1798491"/>
    <lineage>
        <taxon>Bacteria</taxon>
        <taxon>Candidatus Kaiseribacteriota</taxon>
    </lineage>
</organism>
<comment type="caution">
    <text evidence="5">Lacks conserved residue(s) required for the propagation of feature annotation.</text>
</comment>
<gene>
    <name evidence="5" type="primary">rlmH</name>
    <name evidence="6" type="ORF">A3C87_02920</name>
</gene>
<dbReference type="EC" id="2.1.1.177" evidence="5"/>
<comment type="subunit">
    <text evidence="5">Homodimer.</text>
</comment>
<evidence type="ECO:0000256" key="1">
    <source>
        <dbReference type="ARBA" id="ARBA00022603"/>
    </source>
</evidence>
<evidence type="ECO:0000256" key="4">
    <source>
        <dbReference type="ARBA" id="ARBA00038303"/>
    </source>
</evidence>
<sequence>MQLHFMFGGGRFDADAAALGSDYEKRLARTEKVTIQLITSKEKDAVRRRDDESAKMLKAISDDDFVIVFDERGMRYTSEKFAQILSRAEANSMRVICIVGGAYGINDAVRSRANVLIAFGDMIFPHDLARIMVLEQAYRARSIASGSKYHHAG</sequence>
<accession>A0A1F6DI39</accession>
<feature type="binding site" evidence="5">
    <location>
        <position position="100"/>
    </location>
    <ligand>
        <name>S-adenosyl-L-methionine</name>
        <dbReference type="ChEBI" id="CHEBI:59789"/>
    </ligand>
</feature>
<dbReference type="Pfam" id="PF02590">
    <property type="entry name" value="SPOUT_MTase"/>
    <property type="match status" value="1"/>
</dbReference>
<evidence type="ECO:0000313" key="6">
    <source>
        <dbReference type="EMBL" id="OGG61078.1"/>
    </source>
</evidence>
<evidence type="ECO:0000256" key="5">
    <source>
        <dbReference type="HAMAP-Rule" id="MF_00658"/>
    </source>
</evidence>
<dbReference type="STRING" id="1798491.A3C87_02920"/>
<reference evidence="6 7" key="1">
    <citation type="journal article" date="2016" name="Nat. Commun.">
        <title>Thousands of microbial genomes shed light on interconnected biogeochemical processes in an aquifer system.</title>
        <authorList>
            <person name="Anantharaman K."/>
            <person name="Brown C.T."/>
            <person name="Hug L.A."/>
            <person name="Sharon I."/>
            <person name="Castelle C.J."/>
            <person name="Probst A.J."/>
            <person name="Thomas B.C."/>
            <person name="Singh A."/>
            <person name="Wilkins M.J."/>
            <person name="Karaoz U."/>
            <person name="Brodie E.L."/>
            <person name="Williams K.H."/>
            <person name="Hubbard S.S."/>
            <person name="Banfield J.F."/>
        </authorList>
    </citation>
    <scope>NUCLEOTIDE SEQUENCE [LARGE SCALE GENOMIC DNA]</scope>
</reference>
<dbReference type="InterPro" id="IPR029028">
    <property type="entry name" value="Alpha/beta_knot_MTases"/>
</dbReference>
<evidence type="ECO:0000256" key="2">
    <source>
        <dbReference type="ARBA" id="ARBA00022679"/>
    </source>
</evidence>
<name>A0A1F6DI39_9BACT</name>
<dbReference type="PANTHER" id="PTHR33603">
    <property type="entry name" value="METHYLTRANSFERASE"/>
    <property type="match status" value="1"/>
</dbReference>
<comment type="function">
    <text evidence="5">Specifically methylates the pseudouridine at position 1915 (m3Psi1915) in 23S rRNA.</text>
</comment>
<dbReference type="PIRSF" id="PIRSF004505">
    <property type="entry name" value="MT_bac"/>
    <property type="match status" value="1"/>
</dbReference>
<dbReference type="InterPro" id="IPR029026">
    <property type="entry name" value="tRNA_m1G_MTases_N"/>
</dbReference>
<dbReference type="Gene3D" id="3.40.1280.10">
    <property type="match status" value="1"/>
</dbReference>
<keyword evidence="1 5" id="KW-0489">Methyltransferase</keyword>
<feature type="binding site" evidence="5">
    <location>
        <begin position="119"/>
        <end position="124"/>
    </location>
    <ligand>
        <name>S-adenosyl-L-methionine</name>
        <dbReference type="ChEBI" id="CHEBI:59789"/>
    </ligand>
</feature>
<dbReference type="GO" id="GO:0070038">
    <property type="term" value="F:rRNA (pseudouridine-N3-)-methyltransferase activity"/>
    <property type="evidence" value="ECO:0007669"/>
    <property type="project" value="UniProtKB-UniRule"/>
</dbReference>
<dbReference type="PANTHER" id="PTHR33603:SF1">
    <property type="entry name" value="RIBOSOMAL RNA LARGE SUBUNIT METHYLTRANSFERASE H"/>
    <property type="match status" value="1"/>
</dbReference>
<evidence type="ECO:0000256" key="3">
    <source>
        <dbReference type="ARBA" id="ARBA00022691"/>
    </source>
</evidence>
<dbReference type="HAMAP" id="MF_00658">
    <property type="entry name" value="23SrRNA_methyltr_H"/>
    <property type="match status" value="1"/>
</dbReference>
<dbReference type="CDD" id="cd18081">
    <property type="entry name" value="RlmH-like"/>
    <property type="match status" value="1"/>
</dbReference>